<dbReference type="PANTHER" id="PTHR31174:SF4">
    <property type="entry name" value="OS03G0747500 PROTEIN"/>
    <property type="match status" value="1"/>
</dbReference>
<dbReference type="PANTHER" id="PTHR31174">
    <property type="entry name" value="SEED MATURATION FAMILY PROTEIN"/>
    <property type="match status" value="1"/>
</dbReference>
<dbReference type="AlphaFoldDB" id="A0A0D9VYY9"/>
<reference evidence="6" key="2">
    <citation type="submission" date="2013-12" db="EMBL/GenBank/DDBJ databases">
        <authorList>
            <person name="Yu Y."/>
            <person name="Lee S."/>
            <person name="de Baynast K."/>
            <person name="Wissotski M."/>
            <person name="Liu L."/>
            <person name="Talag J."/>
            <person name="Goicoechea J."/>
            <person name="Angelova A."/>
            <person name="Jetty R."/>
            <person name="Kudrna D."/>
            <person name="Golser W."/>
            <person name="Rivera L."/>
            <person name="Zhang J."/>
            <person name="Wing R."/>
        </authorList>
    </citation>
    <scope>NUCLEOTIDE SEQUENCE</scope>
</reference>
<evidence type="ECO:0000313" key="6">
    <source>
        <dbReference type="Proteomes" id="UP000032180"/>
    </source>
</evidence>
<dbReference type="Gramene" id="LPERR03G28580.1">
    <property type="protein sequence ID" value="LPERR03G28580.1"/>
    <property type="gene ID" value="LPERR03G28580"/>
</dbReference>
<evidence type="ECO:0000259" key="4">
    <source>
        <dbReference type="Pfam" id="PF04927"/>
    </source>
</evidence>
<comment type="similarity">
    <text evidence="1">Belongs to the LEA type SMP family.</text>
</comment>
<dbReference type="Pfam" id="PF04927">
    <property type="entry name" value="SMP"/>
    <property type="match status" value="1"/>
</dbReference>
<accession>A0A0D9VYY9</accession>
<proteinExistence type="inferred from homology"/>
<feature type="region of interest" description="Disordered" evidence="3">
    <location>
        <begin position="120"/>
        <end position="182"/>
    </location>
</feature>
<feature type="compositionally biased region" description="Low complexity" evidence="3">
    <location>
        <begin position="128"/>
        <end position="142"/>
    </location>
</feature>
<evidence type="ECO:0000313" key="5">
    <source>
        <dbReference type="EnsemblPlants" id="LPERR03G28580.1"/>
    </source>
</evidence>
<dbReference type="InterPro" id="IPR042971">
    <property type="entry name" value="LEA_SMP"/>
</dbReference>
<sequence length="191" mass="19535">MAQSRPRGAISDEAHEVQLHDPALGGCDRRLIAPADALGQAAAAAVDDAYDTKVKIGEALEAAARVVGDQPARAGAVDGVAEQAQAAADANANAEEKANVTVTIADVLAWDATEMVSTEKAVTEEDAAAAAEAEAASDPGAATRAYGVSDALAAAARRNREDGERQSKRSTQPPAADECTAITLAKQFDRI</sequence>
<evidence type="ECO:0000256" key="3">
    <source>
        <dbReference type="SAM" id="MobiDB-lite"/>
    </source>
</evidence>
<name>A0A0D9VYY9_9ORYZ</name>
<reference evidence="5 6" key="1">
    <citation type="submission" date="2012-08" db="EMBL/GenBank/DDBJ databases">
        <title>Oryza genome evolution.</title>
        <authorList>
            <person name="Wing R.A."/>
        </authorList>
    </citation>
    <scope>NUCLEOTIDE SEQUENCE</scope>
</reference>
<reference evidence="5" key="3">
    <citation type="submission" date="2015-04" db="UniProtKB">
        <authorList>
            <consortium name="EnsemblPlants"/>
        </authorList>
    </citation>
    <scope>IDENTIFICATION</scope>
</reference>
<dbReference type="HOGENOM" id="CLU_115598_0_0_1"/>
<feature type="domain" description="SMP" evidence="4">
    <location>
        <begin position="102"/>
        <end position="161"/>
    </location>
</feature>
<organism evidence="5 6">
    <name type="scientific">Leersia perrieri</name>
    <dbReference type="NCBI Taxonomy" id="77586"/>
    <lineage>
        <taxon>Eukaryota</taxon>
        <taxon>Viridiplantae</taxon>
        <taxon>Streptophyta</taxon>
        <taxon>Embryophyta</taxon>
        <taxon>Tracheophyta</taxon>
        <taxon>Spermatophyta</taxon>
        <taxon>Magnoliopsida</taxon>
        <taxon>Liliopsida</taxon>
        <taxon>Poales</taxon>
        <taxon>Poaceae</taxon>
        <taxon>BOP clade</taxon>
        <taxon>Oryzoideae</taxon>
        <taxon>Oryzeae</taxon>
        <taxon>Oryzinae</taxon>
        <taxon>Leersia</taxon>
    </lineage>
</organism>
<evidence type="ECO:0000256" key="2">
    <source>
        <dbReference type="ARBA" id="ARBA00022737"/>
    </source>
</evidence>
<keyword evidence="2" id="KW-0677">Repeat</keyword>
<protein>
    <recommendedName>
        <fullName evidence="4">SMP domain-containing protein</fullName>
    </recommendedName>
</protein>
<evidence type="ECO:0000256" key="1">
    <source>
        <dbReference type="ARBA" id="ARBA00010733"/>
    </source>
</evidence>
<feature type="compositionally biased region" description="Basic and acidic residues" evidence="3">
    <location>
        <begin position="158"/>
        <end position="167"/>
    </location>
</feature>
<dbReference type="InterPro" id="IPR007011">
    <property type="entry name" value="LEA_SMP_dom"/>
</dbReference>
<keyword evidence="6" id="KW-1185">Reference proteome</keyword>
<dbReference type="Proteomes" id="UP000032180">
    <property type="component" value="Chromosome 3"/>
</dbReference>
<dbReference type="EnsemblPlants" id="LPERR03G28580.1">
    <property type="protein sequence ID" value="LPERR03G28580.1"/>
    <property type="gene ID" value="LPERR03G28580"/>
</dbReference>